<name>A0AAW0HTP7_MYOGA</name>
<keyword evidence="4 6" id="KW-0175">Coiled coil</keyword>
<keyword evidence="9" id="KW-1185">Reference proteome</keyword>
<gene>
    <name evidence="8" type="ORF">U0070_023813</name>
</gene>
<dbReference type="GO" id="GO:0016020">
    <property type="term" value="C:membrane"/>
    <property type="evidence" value="ECO:0007669"/>
    <property type="project" value="UniProtKB-SubCell"/>
</dbReference>
<feature type="coiled-coil region" evidence="6">
    <location>
        <begin position="197"/>
        <end position="224"/>
    </location>
</feature>
<organism evidence="8 9">
    <name type="scientific">Myodes glareolus</name>
    <name type="common">Bank vole</name>
    <name type="synonym">Clethrionomys glareolus</name>
    <dbReference type="NCBI Taxonomy" id="447135"/>
    <lineage>
        <taxon>Eukaryota</taxon>
        <taxon>Metazoa</taxon>
        <taxon>Chordata</taxon>
        <taxon>Craniata</taxon>
        <taxon>Vertebrata</taxon>
        <taxon>Euteleostomi</taxon>
        <taxon>Mammalia</taxon>
        <taxon>Eutheria</taxon>
        <taxon>Euarchontoglires</taxon>
        <taxon>Glires</taxon>
        <taxon>Rodentia</taxon>
        <taxon>Myomorpha</taxon>
        <taxon>Muroidea</taxon>
        <taxon>Cricetidae</taxon>
        <taxon>Arvicolinae</taxon>
        <taxon>Myodes</taxon>
    </lineage>
</organism>
<proteinExistence type="predicted"/>
<sequence>GTAFREWMGTMNIPPHAEERHSRRGFRDHENGGSQGGMEGSKPLGPCGHSHSQCPPASVSNSHGECLDQPCQGFVRWSCLPPFQSTQSLESSRPFPAPGTGCGGPRVGGEAPGIFLSSEEGEMQRQRAPETAASRREVEAEVEWSWPLHPEHEKGPPRQTGSPTLGPRPCPCPTLSPGGGAAASPRTAPTQLQAGTLESAEQSFLQLEQENHSLKRQNQDLREQLGALLGPGQQFLPLCAEHSGCTALAWVSGSAQPRTHAAAPRAVHSLGHDLGAFPRSPESASTRPLEDRAPVQLLRPQELCQGEESFVRQSQSELQQIRLSFERKKMAITEVWDGVAEVHMALNNQATGLLNLKKDIRGVLDQMEDIQLEILGRGGASWGQKLHGPHSVTPRRERAHCRAQARKQQQMACMEKGRPQLGCSEGLKGQLWLLALRLLLGALLACTAAYVYVVDPGPFEGLVPPLLSRAAVWKLRALLGPFLRLEVDDFLPF</sequence>
<evidence type="ECO:0000256" key="4">
    <source>
        <dbReference type="ARBA" id="ARBA00023054"/>
    </source>
</evidence>
<comment type="subcellular location">
    <subcellularLocation>
        <location evidence="1">Membrane</location>
        <topology evidence="1">Single-pass membrane protein</topology>
    </subcellularLocation>
</comment>
<dbReference type="InterPro" id="IPR026617">
    <property type="entry name" value="SMCO2/5"/>
</dbReference>
<dbReference type="PANTHER" id="PTHR22422:SF6">
    <property type="entry name" value="COILED-COIL DOMAIN-CONTAINING PROTEIN 188"/>
    <property type="match status" value="1"/>
</dbReference>
<evidence type="ECO:0000256" key="5">
    <source>
        <dbReference type="ARBA" id="ARBA00023136"/>
    </source>
</evidence>
<feature type="compositionally biased region" description="Basic and acidic residues" evidence="7">
    <location>
        <begin position="122"/>
        <end position="139"/>
    </location>
</feature>
<evidence type="ECO:0008006" key="10">
    <source>
        <dbReference type="Google" id="ProtNLM"/>
    </source>
</evidence>
<protein>
    <recommendedName>
        <fullName evidence="10">Coiled-coil domain containing 188</fullName>
    </recommendedName>
</protein>
<keyword evidence="2" id="KW-0812">Transmembrane</keyword>
<feature type="non-terminal residue" evidence="8">
    <location>
        <position position="1"/>
    </location>
</feature>
<evidence type="ECO:0000256" key="2">
    <source>
        <dbReference type="ARBA" id="ARBA00022692"/>
    </source>
</evidence>
<dbReference type="PANTHER" id="PTHR22422">
    <property type="entry name" value="TRANSMEMBRANE AND COILED-COIL DOMAIN-CONTAINING PROTEIN 5B-RELATED"/>
    <property type="match status" value="1"/>
</dbReference>
<evidence type="ECO:0000313" key="8">
    <source>
        <dbReference type="EMBL" id="KAK7805402.1"/>
    </source>
</evidence>
<evidence type="ECO:0000313" key="9">
    <source>
        <dbReference type="Proteomes" id="UP001488838"/>
    </source>
</evidence>
<reference evidence="8 9" key="1">
    <citation type="journal article" date="2023" name="bioRxiv">
        <title>Conserved and derived expression patterns and positive selection on dental genes reveal complex evolutionary context of ever-growing rodent molars.</title>
        <authorList>
            <person name="Calamari Z.T."/>
            <person name="Song A."/>
            <person name="Cohen E."/>
            <person name="Akter M."/>
            <person name="Roy R.D."/>
            <person name="Hallikas O."/>
            <person name="Christensen M.M."/>
            <person name="Li P."/>
            <person name="Marangoni P."/>
            <person name="Jernvall J."/>
            <person name="Klein O.D."/>
        </authorList>
    </citation>
    <scope>NUCLEOTIDE SEQUENCE [LARGE SCALE GENOMIC DNA]</scope>
    <source>
        <strain evidence="8">V071</strain>
    </source>
</reference>
<dbReference type="AlphaFoldDB" id="A0AAW0HTP7"/>
<feature type="compositionally biased region" description="Basic and acidic residues" evidence="7">
    <location>
        <begin position="16"/>
        <end position="31"/>
    </location>
</feature>
<accession>A0AAW0HTP7</accession>
<feature type="region of interest" description="Disordered" evidence="7">
    <location>
        <begin position="85"/>
        <end position="189"/>
    </location>
</feature>
<evidence type="ECO:0000256" key="1">
    <source>
        <dbReference type="ARBA" id="ARBA00004167"/>
    </source>
</evidence>
<comment type="caution">
    <text evidence="8">The sequence shown here is derived from an EMBL/GenBank/DDBJ whole genome shotgun (WGS) entry which is preliminary data.</text>
</comment>
<dbReference type="EMBL" id="JBBHLL010000341">
    <property type="protein sequence ID" value="KAK7805402.1"/>
    <property type="molecule type" value="Genomic_DNA"/>
</dbReference>
<keyword evidence="3" id="KW-1133">Transmembrane helix</keyword>
<evidence type="ECO:0000256" key="6">
    <source>
        <dbReference type="SAM" id="Coils"/>
    </source>
</evidence>
<feature type="region of interest" description="Disordered" evidence="7">
    <location>
        <begin position="1"/>
        <end position="50"/>
    </location>
</feature>
<evidence type="ECO:0000256" key="3">
    <source>
        <dbReference type="ARBA" id="ARBA00022989"/>
    </source>
</evidence>
<evidence type="ECO:0000256" key="7">
    <source>
        <dbReference type="SAM" id="MobiDB-lite"/>
    </source>
</evidence>
<keyword evidence="5" id="KW-0472">Membrane</keyword>
<feature type="compositionally biased region" description="Gly residues" evidence="7">
    <location>
        <begin position="100"/>
        <end position="111"/>
    </location>
</feature>
<dbReference type="Proteomes" id="UP001488838">
    <property type="component" value="Unassembled WGS sequence"/>
</dbReference>